<feature type="transmembrane region" description="Helical" evidence="1">
    <location>
        <begin position="6"/>
        <end position="26"/>
    </location>
</feature>
<organism evidence="2 3">
    <name type="scientific">Methanococcoides burtonii (strain DSM 6242 / NBRC 107633 / OCM 468 / ACE-M)</name>
    <dbReference type="NCBI Taxonomy" id="259564"/>
    <lineage>
        <taxon>Archaea</taxon>
        <taxon>Methanobacteriati</taxon>
        <taxon>Methanobacteriota</taxon>
        <taxon>Stenosarchaea group</taxon>
        <taxon>Methanomicrobia</taxon>
        <taxon>Methanosarcinales</taxon>
        <taxon>Methanosarcinaceae</taxon>
        <taxon>Methanococcoides</taxon>
    </lineage>
</organism>
<dbReference type="OrthoDB" id="139897at2157"/>
<evidence type="ECO:0000256" key="1">
    <source>
        <dbReference type="SAM" id="Phobius"/>
    </source>
</evidence>
<dbReference type="RefSeq" id="WP_011499746.1">
    <property type="nucleotide sequence ID" value="NC_007955.1"/>
</dbReference>
<proteinExistence type="predicted"/>
<evidence type="ECO:0000313" key="3">
    <source>
        <dbReference type="Proteomes" id="UP000001979"/>
    </source>
</evidence>
<dbReference type="GeneID" id="3997385"/>
<sequence>MKNDKQRWIMLFTILVITGLFFALIVTSTIRYDILKEKHEPLFFTMKNKDIYSHKITVEIFNSTGASIFVDAYTLNSGQFMKSPSIIDETNDGDTYIYKAILENDMNETYIFTVDADAAASITVYNDSENKEAYINFGYTIG</sequence>
<dbReference type="KEGG" id="mbu:Mbur_1711"/>
<dbReference type="HOGENOM" id="CLU_1811434_0_0_2"/>
<dbReference type="Proteomes" id="UP000001979">
    <property type="component" value="Chromosome"/>
</dbReference>
<keyword evidence="1" id="KW-0472">Membrane</keyword>
<protein>
    <submittedName>
        <fullName evidence="2">Uncharacterized protein</fullName>
    </submittedName>
</protein>
<gene>
    <name evidence="2" type="ordered locus">Mbur_1711</name>
</gene>
<dbReference type="EMBL" id="CP000300">
    <property type="protein sequence ID" value="ABE52603.1"/>
    <property type="molecule type" value="Genomic_DNA"/>
</dbReference>
<evidence type="ECO:0000313" key="2">
    <source>
        <dbReference type="EMBL" id="ABE52603.1"/>
    </source>
</evidence>
<accession>Q12VC3</accession>
<name>Q12VC3_METBU</name>
<dbReference type="STRING" id="259564.Mbur_1711"/>
<keyword evidence="1" id="KW-0812">Transmembrane</keyword>
<reference evidence="3" key="1">
    <citation type="journal article" date="2009" name="ISME J.">
        <title>The genome sequence of the psychrophilic archaeon, Methanococcoides burtonii: the role of genome evolution in cold adaptation.</title>
        <authorList>
            <person name="Allen M.A."/>
            <person name="Lauro F.M."/>
            <person name="Williams T.J."/>
            <person name="Burg D."/>
            <person name="Siddiqui K.S."/>
            <person name="De Francisci D."/>
            <person name="Chong K.W."/>
            <person name="Pilak O."/>
            <person name="Chew H.H."/>
            <person name="De Maere M.Z."/>
            <person name="Ting L."/>
            <person name="Katrib M."/>
            <person name="Ng C."/>
            <person name="Sowers K.R."/>
            <person name="Galperin M.Y."/>
            <person name="Anderson I.J."/>
            <person name="Ivanova N."/>
            <person name="Dalin E."/>
            <person name="Martinez M."/>
            <person name="Lapidus A."/>
            <person name="Hauser L."/>
            <person name="Land M."/>
            <person name="Thomas T."/>
            <person name="Cavicchioli R."/>
        </authorList>
    </citation>
    <scope>NUCLEOTIDE SEQUENCE [LARGE SCALE GENOMIC DNA]</scope>
    <source>
        <strain evidence="3">DSM 6242 / NBRC 107633 / OCM 468 / ACE-M</strain>
    </source>
</reference>
<keyword evidence="3" id="KW-1185">Reference proteome</keyword>
<dbReference type="AlphaFoldDB" id="Q12VC3"/>
<keyword evidence="1" id="KW-1133">Transmembrane helix</keyword>